<dbReference type="SUPFAM" id="SSF52255">
    <property type="entry name" value="N5-CAIR mutase (phosphoribosylaminoimidazole carboxylase, PurE)"/>
    <property type="match status" value="1"/>
</dbReference>
<dbReference type="GO" id="GO:0006189">
    <property type="term" value="P:'de novo' IMP biosynthetic process"/>
    <property type="evidence" value="ECO:0007669"/>
    <property type="project" value="UniProtKB-UniRule"/>
</dbReference>
<gene>
    <name evidence="3 7" type="primary">purE</name>
    <name evidence="7" type="ORF">EVA94_01875</name>
</gene>
<evidence type="ECO:0000259" key="6">
    <source>
        <dbReference type="SMART" id="SM01001"/>
    </source>
</evidence>
<evidence type="ECO:0000256" key="1">
    <source>
        <dbReference type="ARBA" id="ARBA00022755"/>
    </source>
</evidence>
<comment type="similarity">
    <text evidence="3">Belongs to the AIR carboxylase family. Class I subfamily.</text>
</comment>
<dbReference type="GO" id="GO:0016829">
    <property type="term" value="F:lyase activity"/>
    <property type="evidence" value="ECO:0007669"/>
    <property type="project" value="UniProtKB-KW"/>
</dbReference>
<dbReference type="Gene3D" id="3.40.50.1970">
    <property type="match status" value="1"/>
</dbReference>
<comment type="pathway">
    <text evidence="3 4">Purine metabolism; IMP biosynthesis via de novo pathway; 5-amino-1-(5-phospho-D-ribosyl)imidazole-4-carboxylate from 5-amino-1-(5-phospho-D-ribosyl)imidazole (N5-CAIR route): step 2/2.</text>
</comment>
<reference evidence="7 8" key="1">
    <citation type="submission" date="2019-02" db="EMBL/GenBank/DDBJ databases">
        <title>Prokaryotic population dynamics and viral predation in marine succession experiment using metagenomics: the confinement effect.</title>
        <authorList>
            <person name="Haro-Moreno J.M."/>
            <person name="Rodriguez-Valera F."/>
            <person name="Lopez-Perez M."/>
        </authorList>
    </citation>
    <scope>NUCLEOTIDE SEQUENCE [LARGE SCALE GENOMIC DNA]</scope>
    <source>
        <strain evidence="7">MED-G161</strain>
    </source>
</reference>
<feature type="binding site" evidence="3 5">
    <location>
        <position position="14"/>
    </location>
    <ligand>
        <name>substrate</name>
    </ligand>
</feature>
<comment type="caution">
    <text evidence="7">The sequence shown here is derived from an EMBL/GenBank/DDBJ whole genome shotgun (WGS) entry which is preliminary data.</text>
</comment>
<dbReference type="PIRSF" id="PIRSF001338">
    <property type="entry name" value="AIR_carboxylase"/>
    <property type="match status" value="1"/>
</dbReference>
<dbReference type="InterPro" id="IPR024694">
    <property type="entry name" value="PurE_prokaryotes"/>
</dbReference>
<comment type="function">
    <text evidence="3 4">Catalyzes the conversion of N5-carboxyaminoimidazole ribonucleotide (N5-CAIR) to 4-carboxy-5-aminoimidazole ribonucleotide (CAIR).</text>
</comment>
<evidence type="ECO:0000256" key="5">
    <source>
        <dbReference type="PIRSR" id="PIRSR001338-1"/>
    </source>
</evidence>
<name>A0A520MV27_9GAMM</name>
<keyword evidence="7" id="KW-0456">Lyase</keyword>
<dbReference type="NCBIfam" id="TIGR01162">
    <property type="entry name" value="purE"/>
    <property type="match status" value="1"/>
</dbReference>
<accession>A0A520MV27</accession>
<evidence type="ECO:0000256" key="4">
    <source>
        <dbReference type="PIRNR" id="PIRNR001338"/>
    </source>
</evidence>
<evidence type="ECO:0000256" key="2">
    <source>
        <dbReference type="ARBA" id="ARBA00023235"/>
    </source>
</evidence>
<evidence type="ECO:0000313" key="7">
    <source>
        <dbReference type="EMBL" id="RZO25078.1"/>
    </source>
</evidence>
<feature type="binding site" evidence="3 5">
    <location>
        <position position="17"/>
    </location>
    <ligand>
        <name>substrate</name>
    </ligand>
</feature>
<keyword evidence="1 3" id="KW-0658">Purine biosynthesis</keyword>
<keyword evidence="2 3" id="KW-0413">Isomerase</keyword>
<feature type="binding site" evidence="3 5">
    <location>
        <position position="44"/>
    </location>
    <ligand>
        <name>substrate</name>
    </ligand>
</feature>
<evidence type="ECO:0000256" key="3">
    <source>
        <dbReference type="HAMAP-Rule" id="MF_01929"/>
    </source>
</evidence>
<proteinExistence type="inferred from homology"/>
<dbReference type="EC" id="5.4.99.18" evidence="3 4"/>
<dbReference type="Proteomes" id="UP000315498">
    <property type="component" value="Unassembled WGS sequence"/>
</dbReference>
<evidence type="ECO:0000313" key="8">
    <source>
        <dbReference type="Proteomes" id="UP000315498"/>
    </source>
</evidence>
<dbReference type="PANTHER" id="PTHR23046">
    <property type="entry name" value="PHOSPHORIBOSYLAMINOIMIDAZOLE CARBOXYLASE CATALYTIC SUBUNIT"/>
    <property type="match status" value="1"/>
</dbReference>
<comment type="catalytic activity">
    <reaction evidence="3 4">
        <text>5-carboxyamino-1-(5-phospho-D-ribosyl)imidazole + H(+) = 5-amino-1-(5-phospho-D-ribosyl)imidazole-4-carboxylate</text>
        <dbReference type="Rhea" id="RHEA:13193"/>
        <dbReference type="ChEBI" id="CHEBI:15378"/>
        <dbReference type="ChEBI" id="CHEBI:58730"/>
        <dbReference type="ChEBI" id="CHEBI:77657"/>
        <dbReference type="EC" id="5.4.99.18"/>
    </reaction>
</comment>
<dbReference type="AlphaFoldDB" id="A0A520MV27"/>
<dbReference type="PANTHER" id="PTHR23046:SF2">
    <property type="entry name" value="PHOSPHORIBOSYLAMINOIMIDAZOLE CARBOXYLASE"/>
    <property type="match status" value="1"/>
</dbReference>
<protein>
    <recommendedName>
        <fullName evidence="3 4">N5-carboxyaminoimidazole ribonucleotide mutase</fullName>
        <shortName evidence="3 4">N5-CAIR mutase</shortName>
        <ecNumber evidence="3 4">5.4.99.18</ecNumber>
    </recommendedName>
    <alternativeName>
        <fullName evidence="3">5-(carboxyamino)imidazole ribonucleotide mutase</fullName>
    </alternativeName>
</protein>
<dbReference type="UniPathway" id="UPA00074">
    <property type="reaction ID" value="UER00943"/>
</dbReference>
<organism evidence="7 8">
    <name type="scientific">SAR86 cluster bacterium</name>
    <dbReference type="NCBI Taxonomy" id="2030880"/>
    <lineage>
        <taxon>Bacteria</taxon>
        <taxon>Pseudomonadati</taxon>
        <taxon>Pseudomonadota</taxon>
        <taxon>Gammaproteobacteria</taxon>
        <taxon>SAR86 cluster</taxon>
    </lineage>
</organism>
<dbReference type="InterPro" id="IPR000031">
    <property type="entry name" value="PurE_dom"/>
</dbReference>
<dbReference type="Pfam" id="PF00731">
    <property type="entry name" value="AIRC"/>
    <property type="match status" value="1"/>
</dbReference>
<feature type="domain" description="PurE" evidence="6">
    <location>
        <begin position="6"/>
        <end position="157"/>
    </location>
</feature>
<dbReference type="SMART" id="SM01001">
    <property type="entry name" value="AIRC"/>
    <property type="match status" value="1"/>
</dbReference>
<dbReference type="GO" id="GO:0034023">
    <property type="term" value="F:5-(carboxyamino)imidazole ribonucleotide mutase activity"/>
    <property type="evidence" value="ECO:0007669"/>
    <property type="project" value="UniProtKB-UniRule"/>
</dbReference>
<dbReference type="InterPro" id="IPR033747">
    <property type="entry name" value="PurE_ClassI"/>
</dbReference>
<dbReference type="HAMAP" id="MF_01929">
    <property type="entry name" value="PurE_classI"/>
    <property type="match status" value="1"/>
</dbReference>
<dbReference type="EMBL" id="SHBG01000012">
    <property type="protein sequence ID" value="RZO25078.1"/>
    <property type="molecule type" value="Genomic_DNA"/>
</dbReference>
<sequence length="166" mass="17395">MTNQTTQVAIIMGSDSDLPIVEAIFPILDSFGVKYTKNVMSAHRTPHAVMDFIKKSEENGCKVFIAAAGMAAHLAGAVAAHSTRPVIGIPIESGGMGGIDSLLSTAMMPPGVPVATVAVGKSGAKNSAILAVQILSTGDDELAQKLLEYKSNMKEEVLEKDRKLNS</sequence>